<feature type="compositionally biased region" description="Low complexity" evidence="1">
    <location>
        <begin position="54"/>
        <end position="63"/>
    </location>
</feature>
<dbReference type="PANTHER" id="PTHR34112">
    <property type="entry name" value="C-JUN-AMINO-TERMINAL KINASE-INTERACTING PROTEIN"/>
    <property type="match status" value="1"/>
</dbReference>
<feature type="region of interest" description="Disordered" evidence="1">
    <location>
        <begin position="326"/>
        <end position="442"/>
    </location>
</feature>
<dbReference type="Proteomes" id="UP000823388">
    <property type="component" value="Chromosome 7N"/>
</dbReference>
<dbReference type="EMBL" id="CM029050">
    <property type="protein sequence ID" value="KAG2566534.1"/>
    <property type="molecule type" value="Genomic_DNA"/>
</dbReference>
<feature type="compositionally biased region" description="Polar residues" evidence="1">
    <location>
        <begin position="371"/>
        <end position="410"/>
    </location>
</feature>
<protein>
    <submittedName>
        <fullName evidence="2">Uncharacterized protein</fullName>
    </submittedName>
</protein>
<evidence type="ECO:0000313" key="3">
    <source>
        <dbReference type="Proteomes" id="UP000823388"/>
    </source>
</evidence>
<feature type="compositionally biased region" description="Basic and acidic residues" evidence="1">
    <location>
        <begin position="553"/>
        <end position="564"/>
    </location>
</feature>
<evidence type="ECO:0000256" key="1">
    <source>
        <dbReference type="SAM" id="MobiDB-lite"/>
    </source>
</evidence>
<feature type="region of interest" description="Disordered" evidence="1">
    <location>
        <begin position="169"/>
        <end position="190"/>
    </location>
</feature>
<organism evidence="2 3">
    <name type="scientific">Panicum virgatum</name>
    <name type="common">Blackwell switchgrass</name>
    <dbReference type="NCBI Taxonomy" id="38727"/>
    <lineage>
        <taxon>Eukaryota</taxon>
        <taxon>Viridiplantae</taxon>
        <taxon>Streptophyta</taxon>
        <taxon>Embryophyta</taxon>
        <taxon>Tracheophyta</taxon>
        <taxon>Spermatophyta</taxon>
        <taxon>Magnoliopsida</taxon>
        <taxon>Liliopsida</taxon>
        <taxon>Poales</taxon>
        <taxon>Poaceae</taxon>
        <taxon>PACMAD clade</taxon>
        <taxon>Panicoideae</taxon>
        <taxon>Panicodae</taxon>
        <taxon>Paniceae</taxon>
        <taxon>Panicinae</taxon>
        <taxon>Panicum</taxon>
        <taxon>Panicum sect. Hiantes</taxon>
    </lineage>
</organism>
<sequence length="669" mass="72842">MERAEPSLKPEWLLRPAPVAVTPLRPATSPRADDQGRGASSRNRSSGRDRDRSSQQSSSQRSSGSGGSRLNDRDGTGKSRGYSSFGRHNRERVQEKDPDFRDRDSKLIQPEDPLRDGFESFSSCRSEKDRLNRTRSKVSVSNRAVGVSLDNGNLSKKDTGGISFEREFPHLGSEDKNGKQDIGRVPSPGISTPIQNIPLITASEGWNSVLAEVPLSDPSINSISSSLSPAGSSKQTEVSNSGSVLSMAETVMQSPLKISTTPQVVNQYDVYVFPIRISFPSLDLNLMFMVLFIQLSIDAQKIEERTLRQCILRPLTPSTNKVYASNSLDKLKSKSSRAGESNGPIKVAPQLSLQPSSSSIRTPVKTELVKPSQSGSFQVLSREQNGTVNTAAKDSTSNPVSPVLGRSSSMEPMRKSVVNPKPKIGTNGRSLHPLQVQGSFGDRKTSAKDKLKFFEFLRSKSVNGSSTAIESSSSLIDDQQNSCLDLSFKFIENGSSSCEEANSCEGSQQHLSDNEEIIPTSESHNVLDEGSLGIQVDDRDANSSPVLADTEDVASKKPQPEKTEDVLPVKPAYINGSSMISNSVDSEANLPLEEAHPAHEFEHIGAGEEKSCPAQEFEPIGAGGEEELNLLRSMGWDENEVVQPLQQEEIADCLRQNVRLQQKLQECRG</sequence>
<feature type="region of interest" description="Disordered" evidence="1">
    <location>
        <begin position="535"/>
        <end position="564"/>
    </location>
</feature>
<accession>A0A8T0Q885</accession>
<feature type="compositionally biased region" description="Basic and acidic residues" evidence="1">
    <location>
        <begin position="91"/>
        <end position="106"/>
    </location>
</feature>
<feature type="compositionally biased region" description="Basic and acidic residues" evidence="1">
    <location>
        <begin position="169"/>
        <end position="182"/>
    </location>
</feature>
<comment type="caution">
    <text evidence="2">The sequence shown here is derived from an EMBL/GenBank/DDBJ whole genome shotgun (WGS) entry which is preliminary data.</text>
</comment>
<gene>
    <name evidence="2" type="ORF">PVAP13_7NG186876</name>
</gene>
<keyword evidence="3" id="KW-1185">Reference proteome</keyword>
<dbReference type="AlphaFoldDB" id="A0A8T0Q885"/>
<dbReference type="PANTHER" id="PTHR34112:SF13">
    <property type="entry name" value="OS04G0448200 PROTEIN"/>
    <property type="match status" value="1"/>
</dbReference>
<name>A0A8T0Q885_PANVG</name>
<proteinExistence type="predicted"/>
<feature type="region of interest" description="Disordered" evidence="1">
    <location>
        <begin position="1"/>
        <end position="128"/>
    </location>
</feature>
<reference evidence="2" key="1">
    <citation type="submission" date="2020-05" db="EMBL/GenBank/DDBJ databases">
        <title>WGS assembly of Panicum virgatum.</title>
        <authorList>
            <person name="Lovell J.T."/>
            <person name="Jenkins J."/>
            <person name="Shu S."/>
            <person name="Juenger T.E."/>
            <person name="Schmutz J."/>
        </authorList>
    </citation>
    <scope>NUCLEOTIDE SEQUENCE</scope>
    <source>
        <strain evidence="2">AP13</strain>
    </source>
</reference>
<evidence type="ECO:0000313" key="2">
    <source>
        <dbReference type="EMBL" id="KAG2566534.1"/>
    </source>
</evidence>
<feature type="compositionally biased region" description="Low complexity" evidence="1">
    <location>
        <begin position="349"/>
        <end position="359"/>
    </location>
</feature>